<feature type="transmembrane region" description="Helical" evidence="7">
    <location>
        <begin position="135"/>
        <end position="155"/>
    </location>
</feature>
<dbReference type="Gene3D" id="1.20.1080.10">
    <property type="entry name" value="Glycerol uptake facilitator protein"/>
    <property type="match status" value="2"/>
</dbReference>
<evidence type="ECO:0000313" key="8">
    <source>
        <dbReference type="EMBL" id="MBW9110561.1"/>
    </source>
</evidence>
<feature type="transmembrane region" description="Helical" evidence="7">
    <location>
        <begin position="49"/>
        <end position="68"/>
    </location>
</feature>
<accession>A0ABS7HYU5</accession>
<evidence type="ECO:0000256" key="4">
    <source>
        <dbReference type="ARBA" id="ARBA00022989"/>
    </source>
</evidence>
<dbReference type="EMBL" id="JAEUAX010000006">
    <property type="protein sequence ID" value="MBW9110561.1"/>
    <property type="molecule type" value="Genomic_DNA"/>
</dbReference>
<keyword evidence="5 7" id="KW-0472">Membrane</keyword>
<feature type="transmembrane region" description="Helical" evidence="7">
    <location>
        <begin position="162"/>
        <end position="180"/>
    </location>
</feature>
<dbReference type="InterPro" id="IPR034294">
    <property type="entry name" value="Aquaporin_transptr"/>
</dbReference>
<protein>
    <submittedName>
        <fullName evidence="8">Aquaporin</fullName>
    </submittedName>
</protein>
<proteinExistence type="inferred from homology"/>
<evidence type="ECO:0000256" key="2">
    <source>
        <dbReference type="ARBA" id="ARBA00006175"/>
    </source>
</evidence>
<dbReference type="PANTHER" id="PTHR19139">
    <property type="entry name" value="AQUAPORIN TRANSPORTER"/>
    <property type="match status" value="1"/>
</dbReference>
<keyword evidence="3 6" id="KW-0812">Transmembrane</keyword>
<sequence length="236" mass="23889">MTVDAPVLGRQPLWRRALAEFLGTALLVAVVVGSGIAAEQLSTDTGLQLLENSIATALGLGVLILLLAPVSEAHFNPVVSLADVVLGRRDRSGLTAPALGIYLLAQVAGAICGAILANAMFAIPTTLSATDRATPATILAEIVATAGLVLLIIGLSRTGRSVPVIATAVGSYIGAAYWFTSSTAFANPAVTIGRIFTDTFAGIAPASSVPFIAAQLVGALAGTAIAVALFTRSDPR</sequence>
<comment type="subcellular location">
    <subcellularLocation>
        <location evidence="1">Membrane</location>
        <topology evidence="1">Multi-pass membrane protein</topology>
    </subcellularLocation>
</comment>
<feature type="transmembrane region" description="Helical" evidence="7">
    <location>
        <begin position="209"/>
        <end position="230"/>
    </location>
</feature>
<evidence type="ECO:0000256" key="7">
    <source>
        <dbReference type="SAM" id="Phobius"/>
    </source>
</evidence>
<dbReference type="Proteomes" id="UP000777440">
    <property type="component" value="Unassembled WGS sequence"/>
</dbReference>
<evidence type="ECO:0000256" key="5">
    <source>
        <dbReference type="ARBA" id="ARBA00023136"/>
    </source>
</evidence>
<name>A0ABS7HYU5_9MICO</name>
<evidence type="ECO:0000256" key="3">
    <source>
        <dbReference type="ARBA" id="ARBA00022692"/>
    </source>
</evidence>
<feature type="transmembrane region" description="Helical" evidence="7">
    <location>
        <begin position="17"/>
        <end position="37"/>
    </location>
</feature>
<gene>
    <name evidence="8" type="ORF">JNB61_12325</name>
</gene>
<dbReference type="InterPro" id="IPR023271">
    <property type="entry name" value="Aquaporin-like"/>
</dbReference>
<feature type="transmembrane region" description="Helical" evidence="7">
    <location>
        <begin position="99"/>
        <end position="123"/>
    </location>
</feature>
<comment type="caution">
    <text evidence="8">The sequence shown here is derived from an EMBL/GenBank/DDBJ whole genome shotgun (WGS) entry which is preliminary data.</text>
</comment>
<keyword evidence="4 7" id="KW-1133">Transmembrane helix</keyword>
<dbReference type="SUPFAM" id="SSF81338">
    <property type="entry name" value="Aquaporin-like"/>
    <property type="match status" value="1"/>
</dbReference>
<organism evidence="8 9">
    <name type="scientific">Microbacterium ureisolvens</name>
    <dbReference type="NCBI Taxonomy" id="2781186"/>
    <lineage>
        <taxon>Bacteria</taxon>
        <taxon>Bacillati</taxon>
        <taxon>Actinomycetota</taxon>
        <taxon>Actinomycetes</taxon>
        <taxon>Micrococcales</taxon>
        <taxon>Microbacteriaceae</taxon>
        <taxon>Microbacterium</taxon>
    </lineage>
</organism>
<evidence type="ECO:0000313" key="9">
    <source>
        <dbReference type="Proteomes" id="UP000777440"/>
    </source>
</evidence>
<dbReference type="PANTHER" id="PTHR19139:SF199">
    <property type="entry name" value="MIP17260P"/>
    <property type="match status" value="1"/>
</dbReference>
<dbReference type="PRINTS" id="PR00783">
    <property type="entry name" value="MINTRINSICP"/>
</dbReference>
<dbReference type="Pfam" id="PF00230">
    <property type="entry name" value="MIP"/>
    <property type="match status" value="1"/>
</dbReference>
<dbReference type="RefSeq" id="WP_220339794.1">
    <property type="nucleotide sequence ID" value="NZ_JAEUAX010000006.1"/>
</dbReference>
<evidence type="ECO:0000256" key="1">
    <source>
        <dbReference type="ARBA" id="ARBA00004141"/>
    </source>
</evidence>
<evidence type="ECO:0000256" key="6">
    <source>
        <dbReference type="RuleBase" id="RU000477"/>
    </source>
</evidence>
<keyword evidence="9" id="KW-1185">Reference proteome</keyword>
<comment type="similarity">
    <text evidence="2 6">Belongs to the MIP/aquaporin (TC 1.A.8) family.</text>
</comment>
<dbReference type="InterPro" id="IPR000425">
    <property type="entry name" value="MIP"/>
</dbReference>
<reference evidence="8 9" key="1">
    <citation type="journal article" date="2021" name="MBio">
        <title>Poor Competitiveness of Bradyrhizobium in Pigeon Pea Root Colonization in Indian Soils.</title>
        <authorList>
            <person name="Chalasani D."/>
            <person name="Basu A."/>
            <person name="Pullabhotla S.V.S.R.N."/>
            <person name="Jorrin B."/>
            <person name="Neal A.L."/>
            <person name="Poole P.S."/>
            <person name="Podile A.R."/>
            <person name="Tkacz A."/>
        </authorList>
    </citation>
    <scope>NUCLEOTIDE SEQUENCE [LARGE SCALE GENOMIC DNA]</scope>
    <source>
        <strain evidence="8 9">HU12</strain>
    </source>
</reference>
<keyword evidence="6" id="KW-0813">Transport</keyword>